<gene>
    <name evidence="1" type="ORF">B0T20DRAFT_404228</name>
</gene>
<reference evidence="1" key="1">
    <citation type="journal article" date="2023" name="Mol. Phylogenet. Evol.">
        <title>Genome-scale phylogeny and comparative genomics of the fungal order Sordariales.</title>
        <authorList>
            <person name="Hensen N."/>
            <person name="Bonometti L."/>
            <person name="Westerberg I."/>
            <person name="Brannstrom I.O."/>
            <person name="Guillou S."/>
            <person name="Cros-Aarteil S."/>
            <person name="Calhoun S."/>
            <person name="Haridas S."/>
            <person name="Kuo A."/>
            <person name="Mondo S."/>
            <person name="Pangilinan J."/>
            <person name="Riley R."/>
            <person name="LaButti K."/>
            <person name="Andreopoulos B."/>
            <person name="Lipzen A."/>
            <person name="Chen C."/>
            <person name="Yan M."/>
            <person name="Daum C."/>
            <person name="Ng V."/>
            <person name="Clum A."/>
            <person name="Steindorff A."/>
            <person name="Ohm R.A."/>
            <person name="Martin F."/>
            <person name="Silar P."/>
            <person name="Natvig D.O."/>
            <person name="Lalanne C."/>
            <person name="Gautier V."/>
            <person name="Ament-Velasquez S.L."/>
            <person name="Kruys A."/>
            <person name="Hutchinson M.I."/>
            <person name="Powell A.J."/>
            <person name="Barry K."/>
            <person name="Miller A.N."/>
            <person name="Grigoriev I.V."/>
            <person name="Debuchy R."/>
            <person name="Gladieux P."/>
            <person name="Hiltunen Thoren M."/>
            <person name="Johannesson H."/>
        </authorList>
    </citation>
    <scope>NUCLEOTIDE SEQUENCE</scope>
    <source>
        <strain evidence="1">FGSC 1904</strain>
    </source>
</reference>
<reference evidence="1" key="2">
    <citation type="submission" date="2023-07" db="EMBL/GenBank/DDBJ databases">
        <authorList>
            <consortium name="Lawrence Berkeley National Laboratory"/>
            <person name="Haridas S."/>
            <person name="Hensen N."/>
            <person name="Bonometti L."/>
            <person name="Westerberg I."/>
            <person name="Brannstrom I.O."/>
            <person name="Guillou S."/>
            <person name="Cros-Aarteil S."/>
            <person name="Calhoun S."/>
            <person name="Kuo A."/>
            <person name="Mondo S."/>
            <person name="Pangilinan J."/>
            <person name="Riley R."/>
            <person name="LaButti K."/>
            <person name="Andreopoulos B."/>
            <person name="Lipzen A."/>
            <person name="Chen C."/>
            <person name="Yanf M."/>
            <person name="Daum C."/>
            <person name="Ng V."/>
            <person name="Clum A."/>
            <person name="Steindorff A."/>
            <person name="Ohm R."/>
            <person name="Martin F."/>
            <person name="Silar P."/>
            <person name="Natvig D."/>
            <person name="Lalanne C."/>
            <person name="Gautier V."/>
            <person name="Ament-velasquez S.L."/>
            <person name="Kruys A."/>
            <person name="Hutchinson M.I."/>
            <person name="Powell A.J."/>
            <person name="Barry K."/>
            <person name="Miller A.N."/>
            <person name="Grigoriev I.V."/>
            <person name="Debuchy R."/>
            <person name="Gladieux P."/>
            <person name="Thoren M.H."/>
            <person name="Johannesson H."/>
        </authorList>
    </citation>
    <scope>NUCLEOTIDE SEQUENCE</scope>
    <source>
        <strain evidence="1">FGSC 1904</strain>
    </source>
</reference>
<name>A0AAE0UFI9_SORBR</name>
<protein>
    <submittedName>
        <fullName evidence="1">Uncharacterized protein</fullName>
    </submittedName>
</protein>
<evidence type="ECO:0000313" key="1">
    <source>
        <dbReference type="EMBL" id="KAK3402396.1"/>
    </source>
</evidence>
<accession>A0AAE0UFI9</accession>
<dbReference type="EMBL" id="JAUTDP010000002">
    <property type="protein sequence ID" value="KAK3402396.1"/>
    <property type="molecule type" value="Genomic_DNA"/>
</dbReference>
<keyword evidence="2" id="KW-1185">Reference proteome</keyword>
<organism evidence="1 2">
    <name type="scientific">Sordaria brevicollis</name>
    <dbReference type="NCBI Taxonomy" id="83679"/>
    <lineage>
        <taxon>Eukaryota</taxon>
        <taxon>Fungi</taxon>
        <taxon>Dikarya</taxon>
        <taxon>Ascomycota</taxon>
        <taxon>Pezizomycotina</taxon>
        <taxon>Sordariomycetes</taxon>
        <taxon>Sordariomycetidae</taxon>
        <taxon>Sordariales</taxon>
        <taxon>Sordariaceae</taxon>
        <taxon>Sordaria</taxon>
    </lineage>
</organism>
<evidence type="ECO:0000313" key="2">
    <source>
        <dbReference type="Proteomes" id="UP001281003"/>
    </source>
</evidence>
<proteinExistence type="predicted"/>
<comment type="caution">
    <text evidence="1">The sequence shown here is derived from an EMBL/GenBank/DDBJ whole genome shotgun (WGS) entry which is preliminary data.</text>
</comment>
<sequence>MGERTGSRVFQWVWSYVCILSFPSAYNDDFPCFVGILGVGGRRRTGDLVIHLSRLPNRTAHPKYLFLALLFARRGT</sequence>
<dbReference type="Proteomes" id="UP001281003">
    <property type="component" value="Unassembled WGS sequence"/>
</dbReference>
<dbReference type="AlphaFoldDB" id="A0AAE0UFI9"/>